<evidence type="ECO:0000259" key="4">
    <source>
        <dbReference type="PROSITE" id="PS51755"/>
    </source>
</evidence>
<dbReference type="PANTHER" id="PTHR47691:SF3">
    <property type="entry name" value="HTH-TYPE TRANSCRIPTIONAL REGULATOR RV0890C-RELATED"/>
    <property type="match status" value="1"/>
</dbReference>
<dbReference type="GO" id="GO:0000160">
    <property type="term" value="P:phosphorelay signal transduction system"/>
    <property type="evidence" value="ECO:0007669"/>
    <property type="project" value="InterPro"/>
</dbReference>
<dbReference type="AlphaFoldDB" id="A0A4V2SU82"/>
<reference evidence="5 6" key="1">
    <citation type="submission" date="2019-03" db="EMBL/GenBank/DDBJ databases">
        <title>Genomic Encyclopedia of Type Strains, Phase IV (KMG-IV): sequencing the most valuable type-strain genomes for metagenomic binning, comparative biology and taxonomic classification.</title>
        <authorList>
            <person name="Goeker M."/>
        </authorList>
    </citation>
    <scope>NUCLEOTIDE SEQUENCE [LARGE SCALE GENOMIC DNA]</scope>
    <source>
        <strain evidence="5 6">DSM 45765</strain>
    </source>
</reference>
<dbReference type="GO" id="GO:0006355">
    <property type="term" value="P:regulation of DNA-templated transcription"/>
    <property type="evidence" value="ECO:0007669"/>
    <property type="project" value="InterPro"/>
</dbReference>
<feature type="domain" description="OmpR/PhoB-type" evidence="4">
    <location>
        <begin position="1"/>
        <end position="90"/>
    </location>
</feature>
<dbReference type="PRINTS" id="PR00364">
    <property type="entry name" value="DISEASERSIST"/>
</dbReference>
<dbReference type="GO" id="GO:0003677">
    <property type="term" value="F:DNA binding"/>
    <property type="evidence" value="ECO:0007669"/>
    <property type="project" value="UniProtKB-UniRule"/>
</dbReference>
<evidence type="ECO:0000313" key="5">
    <source>
        <dbReference type="EMBL" id="TCP53536.1"/>
    </source>
</evidence>
<dbReference type="SUPFAM" id="SSF46894">
    <property type="entry name" value="C-terminal effector domain of the bipartite response regulators"/>
    <property type="match status" value="1"/>
</dbReference>
<dbReference type="OrthoDB" id="9812579at2"/>
<dbReference type="PANTHER" id="PTHR47691">
    <property type="entry name" value="REGULATOR-RELATED"/>
    <property type="match status" value="1"/>
</dbReference>
<evidence type="ECO:0000313" key="6">
    <source>
        <dbReference type="Proteomes" id="UP000294911"/>
    </source>
</evidence>
<accession>A0A4V2SU82</accession>
<comment type="similarity">
    <text evidence="1">Belongs to the AfsR/DnrI/RedD regulatory family.</text>
</comment>
<dbReference type="SUPFAM" id="SSF52540">
    <property type="entry name" value="P-loop containing nucleoside triphosphate hydrolases"/>
    <property type="match status" value="1"/>
</dbReference>
<dbReference type="Gene3D" id="1.10.10.10">
    <property type="entry name" value="Winged helix-like DNA-binding domain superfamily/Winged helix DNA-binding domain"/>
    <property type="match status" value="1"/>
</dbReference>
<dbReference type="SMART" id="SM01043">
    <property type="entry name" value="BTAD"/>
    <property type="match status" value="1"/>
</dbReference>
<dbReference type="SMART" id="SM00862">
    <property type="entry name" value="Trans_reg_C"/>
    <property type="match status" value="1"/>
</dbReference>
<dbReference type="GO" id="GO:0043531">
    <property type="term" value="F:ADP binding"/>
    <property type="evidence" value="ECO:0007669"/>
    <property type="project" value="InterPro"/>
</dbReference>
<dbReference type="InterPro" id="IPR005158">
    <property type="entry name" value="BTAD"/>
</dbReference>
<dbReference type="InterPro" id="IPR027417">
    <property type="entry name" value="P-loop_NTPase"/>
</dbReference>
<dbReference type="RefSeq" id="WP_132877259.1">
    <property type="nucleotide sequence ID" value="NZ_SLXQ01000004.1"/>
</dbReference>
<name>A0A4V2SU82_9PSEU</name>
<proteinExistence type="inferred from homology"/>
<dbReference type="InterPro" id="IPR011990">
    <property type="entry name" value="TPR-like_helical_dom_sf"/>
</dbReference>
<dbReference type="CDD" id="cd15831">
    <property type="entry name" value="BTAD"/>
    <property type="match status" value="1"/>
</dbReference>
<dbReference type="InterPro" id="IPR002182">
    <property type="entry name" value="NB-ARC"/>
</dbReference>
<comment type="caution">
    <text evidence="5">The sequence shown here is derived from an EMBL/GenBank/DDBJ whole genome shotgun (WGS) entry which is preliminary data.</text>
</comment>
<dbReference type="Gene3D" id="1.25.40.10">
    <property type="entry name" value="Tetratricopeptide repeat domain"/>
    <property type="match status" value="2"/>
</dbReference>
<evidence type="ECO:0000256" key="3">
    <source>
        <dbReference type="PROSITE-ProRule" id="PRU01091"/>
    </source>
</evidence>
<dbReference type="InterPro" id="IPR036388">
    <property type="entry name" value="WH-like_DNA-bd_sf"/>
</dbReference>
<keyword evidence="6" id="KW-1185">Reference proteome</keyword>
<protein>
    <submittedName>
        <fullName evidence="5">Putative ATPase</fullName>
    </submittedName>
</protein>
<feature type="DNA-binding region" description="OmpR/PhoB-type" evidence="3">
    <location>
        <begin position="1"/>
        <end position="90"/>
    </location>
</feature>
<evidence type="ECO:0000256" key="1">
    <source>
        <dbReference type="ARBA" id="ARBA00005820"/>
    </source>
</evidence>
<dbReference type="InterPro" id="IPR001867">
    <property type="entry name" value="OmpR/PhoB-type_DNA-bd"/>
</dbReference>
<sequence length="932" mass="99812">MRFGVLGPLAVWDKDGHPLEIREPKVRALLANLLVHGGAPVPADRLIADLWHDMPPREPRNALQTKISQLRRVLGRDRLVHEAAGYRLVLAEDDIDASRFERLASRIRSVAEAGARAALGAEALGLWRGAAYSDVADSLVTSAEIARLTELRLTVVEDHVQARLDLGEHAALAAELTALVAEYPARERLRMVQLRALYLAGRQGDALAAFQELRRYLAAELGLDPGPEVTALHESILRQDAELGSQAASQCVPTWPRRRTDNLPSPATSLIGRKTAVGAVSELLGDDPNTRLVTLTGPGGVGKTRLAVAVAERLLGRFADGVWLVELAGVSGSSTVDDIAERVIATLGLCDTTSAESDPIDLLAWLCQSMVDKSLLLVLDNCEHVIGPVARLADAALAAAAGVRLIVTSQEVLDTAGETVHLVPPLELPPAAEPAEGDDPETACAASSAVELFVARATAAAPGFHMDGQNAKAIREICRRLDGIPLALELVASRLRVLAPTQLAASLDNRFSLPGGRARGRAGRQQTLRAMIDWSWDLLTEPERIVLRRLAVHADGCTQAAAEAVCADVDIAADDVLPLLARLVDKSLVVAERGRFRLLESVAAYCTERMREVGELDCVHARFVDCYVELAELADDQLRGAGQIEYLTRLDTETVNLRRALDAALLDGAVGKALRLVNALSWYWLLRGRIAEARRSFDSVLSLGGGASADRVVAGAWLRGFELRMPALAVDRTAAEVAVTEVADVSLHGRLCWFIGSALSANGQLAAGERLFSAGLALAAQAGDRWGEAVLLVERASHPELVPDPVARLADARQGAAYFAESADRWGRLRGLRSLALAAESVGDRTEAVRLHEAALEIAEELALWSEAVETLCWLGDAALAQGELAGATAYYDRARRLATERSYVRGEVRARTGLDRANGGVVAGGGREPRA</sequence>
<dbReference type="EMBL" id="SLXQ01000004">
    <property type="protein sequence ID" value="TCP53536.1"/>
    <property type="molecule type" value="Genomic_DNA"/>
</dbReference>
<evidence type="ECO:0000256" key="2">
    <source>
        <dbReference type="ARBA" id="ARBA00023125"/>
    </source>
</evidence>
<keyword evidence="2 3" id="KW-0238">DNA-binding</keyword>
<dbReference type="SUPFAM" id="SSF48452">
    <property type="entry name" value="TPR-like"/>
    <property type="match status" value="2"/>
</dbReference>
<dbReference type="Proteomes" id="UP000294911">
    <property type="component" value="Unassembled WGS sequence"/>
</dbReference>
<dbReference type="Pfam" id="PF03704">
    <property type="entry name" value="BTAD"/>
    <property type="match status" value="1"/>
</dbReference>
<dbReference type="PROSITE" id="PS51755">
    <property type="entry name" value="OMPR_PHOB"/>
    <property type="match status" value="1"/>
</dbReference>
<gene>
    <name evidence="5" type="ORF">EV191_104103</name>
</gene>
<dbReference type="Gene3D" id="3.40.50.300">
    <property type="entry name" value="P-loop containing nucleotide triphosphate hydrolases"/>
    <property type="match status" value="1"/>
</dbReference>
<dbReference type="InterPro" id="IPR016032">
    <property type="entry name" value="Sig_transdc_resp-reg_C-effctor"/>
</dbReference>
<organism evidence="5 6">
    <name type="scientific">Tamaricihabitans halophyticus</name>
    <dbReference type="NCBI Taxonomy" id="1262583"/>
    <lineage>
        <taxon>Bacteria</taxon>
        <taxon>Bacillati</taxon>
        <taxon>Actinomycetota</taxon>
        <taxon>Actinomycetes</taxon>
        <taxon>Pseudonocardiales</taxon>
        <taxon>Pseudonocardiaceae</taxon>
        <taxon>Tamaricihabitans</taxon>
    </lineage>
</organism>
<dbReference type="Pfam" id="PF00931">
    <property type="entry name" value="NB-ARC"/>
    <property type="match status" value="1"/>
</dbReference>